<name>A0A409W839_9AGAR</name>
<dbReference type="Gene3D" id="3.80.10.10">
    <property type="entry name" value="Ribonuclease Inhibitor"/>
    <property type="match status" value="2"/>
</dbReference>
<dbReference type="InParanoid" id="A0A409W839"/>
<evidence type="ECO:0000313" key="1">
    <source>
        <dbReference type="EMBL" id="PPQ74701.1"/>
    </source>
</evidence>
<dbReference type="AlphaFoldDB" id="A0A409W839"/>
<evidence type="ECO:0008006" key="3">
    <source>
        <dbReference type="Google" id="ProtNLM"/>
    </source>
</evidence>
<comment type="caution">
    <text evidence="1">The sequence shown here is derived from an EMBL/GenBank/DDBJ whole genome shotgun (WGS) entry which is preliminary data.</text>
</comment>
<dbReference type="STRING" id="181874.A0A409W839"/>
<accession>A0A409W839</accession>
<dbReference type="EMBL" id="NHTK01005733">
    <property type="protein sequence ID" value="PPQ74701.1"/>
    <property type="molecule type" value="Genomic_DNA"/>
</dbReference>
<dbReference type="OrthoDB" id="2916000at2759"/>
<protein>
    <recommendedName>
        <fullName evidence="3">F-box domain-containing protein</fullName>
    </recommendedName>
</protein>
<reference evidence="1 2" key="1">
    <citation type="journal article" date="2018" name="Evol. Lett.">
        <title>Horizontal gene cluster transfer increased hallucinogenic mushroom diversity.</title>
        <authorList>
            <person name="Reynolds H.T."/>
            <person name="Vijayakumar V."/>
            <person name="Gluck-Thaler E."/>
            <person name="Korotkin H.B."/>
            <person name="Matheny P.B."/>
            <person name="Slot J.C."/>
        </authorList>
    </citation>
    <scope>NUCLEOTIDE SEQUENCE [LARGE SCALE GENOMIC DNA]</scope>
    <source>
        <strain evidence="1 2">2629</strain>
    </source>
</reference>
<dbReference type="SUPFAM" id="SSF52047">
    <property type="entry name" value="RNI-like"/>
    <property type="match status" value="2"/>
</dbReference>
<gene>
    <name evidence="1" type="ORF">CVT24_003793</name>
</gene>
<proteinExistence type="predicted"/>
<dbReference type="PANTHER" id="PTHR13318:SF105">
    <property type="entry name" value="F-BOX_LRR-REPEAT PROTEIN 3"/>
    <property type="match status" value="1"/>
</dbReference>
<dbReference type="Proteomes" id="UP000284842">
    <property type="component" value="Unassembled WGS sequence"/>
</dbReference>
<keyword evidence="2" id="KW-1185">Reference proteome</keyword>
<dbReference type="InterPro" id="IPR032675">
    <property type="entry name" value="LRR_dom_sf"/>
</dbReference>
<sequence>MPFTDLPLELIEQIVSNLCHGTFADSKRARYYSILRQLSRYMNQLLLPVVFSQITLDFHVCHQISYDSQLAAIVSPNSPVARYARTLRILCLSPLQDRDEKDGRGAFMGEEWEKINKSIRISAKALSLIVEKNLGAMLSALKNIQNIVYHIHSNDPIQQMVGHIARMPRLNNLTIVLKDKIPAGIPQSFVNITGLHSLTLQSSARNRDISPASFSRLICQNPSLKSLVIRGFAAEANLDALFAYTPQNARTLQISHFDVDAVGLSASQNTLQNFRLLTSLDLTRLQKELDAPEFWQGLTTQATKLGIRTLRSYHVDYLLSYRGLKELCIEEVGGDLNPSRIFTDILPLHQGTLRKLTLGSYSSRAIFVTQEVIEELRRCQYLRNLSLVYNAQDIIIKDNNIPLLRDTIELARALPQLQSLSLGCCHPTDDNGNNGPSYGKMLMGGATNIMFSAIKKYQFNHNYLPGLSLHIPQAGVLCNFGPVGGRFGFIPIREEHPPDYAMRPPQFWTAYELRKASKVSFMKKTKRSPSPVDFSTVEVNLDAPPQLSPTLPAFNLLDLPLELIERICRAIPLFERRTRTDTVTLTKPTIGLDEWEYRIADIPKPRQDLSNLRLTCRFMNEVIEPIIFSDVVFHFTPQRESIDVLVGDLEKMAAGTHPVCKHAKSLYVVELAVMGLKQDGTMHEVTDAWRERLGPEDDAEEVERRFKRNVRLGETVNKYFREAIGNMKSLERVAIIVKDDVDASYTPHILKCMKGLPLLEEILFSGNQGKTHSLQFRDLVMDSFSHLRRVNIDGFSFEDPDKTITKYMADMFATANLWTHVRLNDFVGLALTDVLKALRPARELTCLDLQLYDMKISPLTPISYSQFSSLTSLSLISRDDPVDPNFWTGLRKEHIRLRRLRTDGLSFEFFEYLTSYNNLQHLQIDMYNTVPYFHPTEDELENLAAAALGAHSATLTSLHINVNPVLYRGMWFGKMFRNHVHMCPNLLEYGGTFLCNEFEKELQEFMEALVTGPRRWIEDLTVYCSHATMKVERPPDVSASPKIYQSALAARWLSSLEIQDSKNYPGRVEFRAISSTFKLQFVDGAYRYLLLPDCHPESFQSKHNHWLQNPYYFSPFFQQ</sequence>
<dbReference type="GO" id="GO:0031146">
    <property type="term" value="P:SCF-dependent proteasomal ubiquitin-dependent protein catabolic process"/>
    <property type="evidence" value="ECO:0007669"/>
    <property type="project" value="TreeGrafter"/>
</dbReference>
<organism evidence="1 2">
    <name type="scientific">Panaeolus cyanescens</name>
    <dbReference type="NCBI Taxonomy" id="181874"/>
    <lineage>
        <taxon>Eukaryota</taxon>
        <taxon>Fungi</taxon>
        <taxon>Dikarya</taxon>
        <taxon>Basidiomycota</taxon>
        <taxon>Agaricomycotina</taxon>
        <taxon>Agaricomycetes</taxon>
        <taxon>Agaricomycetidae</taxon>
        <taxon>Agaricales</taxon>
        <taxon>Agaricineae</taxon>
        <taxon>Galeropsidaceae</taxon>
        <taxon>Panaeolus</taxon>
    </lineage>
</organism>
<dbReference type="GO" id="GO:0019005">
    <property type="term" value="C:SCF ubiquitin ligase complex"/>
    <property type="evidence" value="ECO:0007669"/>
    <property type="project" value="TreeGrafter"/>
</dbReference>
<evidence type="ECO:0000313" key="2">
    <source>
        <dbReference type="Proteomes" id="UP000284842"/>
    </source>
</evidence>
<dbReference type="PANTHER" id="PTHR13318">
    <property type="entry name" value="PARTNER OF PAIRED, ISOFORM B-RELATED"/>
    <property type="match status" value="1"/>
</dbReference>